<feature type="region of interest" description="Disordered" evidence="1">
    <location>
        <begin position="472"/>
        <end position="575"/>
    </location>
</feature>
<feature type="compositionally biased region" description="Basic and acidic residues" evidence="1">
    <location>
        <begin position="536"/>
        <end position="547"/>
    </location>
</feature>
<reference evidence="2 3" key="1">
    <citation type="submission" date="2019-09" db="EMBL/GenBank/DDBJ databases">
        <title>The hologenome of the rock-dwelling lichen Lasallia pustulata.</title>
        <authorList>
            <person name="Greshake Tzovaras B."/>
            <person name="Segers F."/>
            <person name="Bicker A."/>
            <person name="Dal Grande F."/>
            <person name="Otte J."/>
            <person name="Hankeln T."/>
            <person name="Schmitt I."/>
            <person name="Ebersberger I."/>
        </authorList>
    </citation>
    <scope>NUCLEOTIDE SEQUENCE [LARGE SCALE GENOMIC DNA]</scope>
    <source>
        <strain evidence="2">A1-1</strain>
    </source>
</reference>
<name>A0A5M8Q0K4_9LECA</name>
<dbReference type="AlphaFoldDB" id="A0A5M8Q0K4"/>
<feature type="region of interest" description="Disordered" evidence="1">
    <location>
        <begin position="375"/>
        <end position="394"/>
    </location>
</feature>
<dbReference type="Proteomes" id="UP000324767">
    <property type="component" value="Unassembled WGS sequence"/>
</dbReference>
<protein>
    <submittedName>
        <fullName evidence="2">Uncharacterized protein</fullName>
    </submittedName>
</protein>
<feature type="compositionally biased region" description="Polar residues" evidence="1">
    <location>
        <begin position="505"/>
        <end position="517"/>
    </location>
</feature>
<organism evidence="2 3">
    <name type="scientific">Lasallia pustulata</name>
    <dbReference type="NCBI Taxonomy" id="136370"/>
    <lineage>
        <taxon>Eukaryota</taxon>
        <taxon>Fungi</taxon>
        <taxon>Dikarya</taxon>
        <taxon>Ascomycota</taxon>
        <taxon>Pezizomycotina</taxon>
        <taxon>Lecanoromycetes</taxon>
        <taxon>OSLEUM clade</taxon>
        <taxon>Umbilicariomycetidae</taxon>
        <taxon>Umbilicariales</taxon>
        <taxon>Umbilicariaceae</taxon>
        <taxon>Lasallia</taxon>
    </lineage>
</organism>
<dbReference type="EMBL" id="VXIT01000002">
    <property type="protein sequence ID" value="KAA6414770.1"/>
    <property type="molecule type" value="Genomic_DNA"/>
</dbReference>
<feature type="region of interest" description="Disordered" evidence="1">
    <location>
        <begin position="129"/>
        <end position="200"/>
    </location>
</feature>
<feature type="region of interest" description="Disordered" evidence="1">
    <location>
        <begin position="256"/>
        <end position="277"/>
    </location>
</feature>
<feature type="compositionally biased region" description="Polar residues" evidence="1">
    <location>
        <begin position="149"/>
        <end position="184"/>
    </location>
</feature>
<evidence type="ECO:0000256" key="1">
    <source>
        <dbReference type="SAM" id="MobiDB-lite"/>
    </source>
</evidence>
<feature type="compositionally biased region" description="Acidic residues" evidence="1">
    <location>
        <begin position="476"/>
        <end position="486"/>
    </location>
</feature>
<evidence type="ECO:0000313" key="3">
    <source>
        <dbReference type="Proteomes" id="UP000324767"/>
    </source>
</evidence>
<proteinExistence type="predicted"/>
<feature type="compositionally biased region" description="Polar residues" evidence="1">
    <location>
        <begin position="549"/>
        <end position="564"/>
    </location>
</feature>
<comment type="caution">
    <text evidence="2">The sequence shown here is derived from an EMBL/GenBank/DDBJ whole genome shotgun (WGS) entry which is preliminary data.</text>
</comment>
<evidence type="ECO:0000313" key="2">
    <source>
        <dbReference type="EMBL" id="KAA6414770.1"/>
    </source>
</evidence>
<gene>
    <name evidence="2" type="ORF">FRX48_01520</name>
</gene>
<dbReference type="OrthoDB" id="5244050at2759"/>
<sequence length="719" mass="79517">MSALSKSYERYKRTLFVRIKPPIPASFSLANTVGAQHVGSGRKAEKGICSGAADHPTLFYEIPKPSLNSGSKAYRLLGLSDLWYRHPTPKEEQSMGSMLRQQGITSVTGPDVSVELSRNENEGDNLSANKQEMQKPQQPAEVLPARLSSPPSKNVFFDTSPNWDGSTDATSSRLQHSGSSSTLRSHGDTLTIPPLVPQHSPSLSARELALPKGSSTAFSSLGLNESWEYTKTDTHPRDSLARNDYADLKRNSPYLDVSALDPKPHSSNGLLSSPHRRIDSPFSTSISSDGRQYTPSSKRSWFGLRNIKRKKFRSRAFETGRLDSGVIHQLQRSSIITISGAKDKVQNWFDGLEEEDCMRSAQRTDDSEYQFHQALEPSNLGRSTPTPDPSDVDKQKYYPMDRSRHFSICARILSFQQGSFSAQFDRPPTHHGLQSLEIESTRCHLTQQNPDSGQICESLFLNNNLQKQSILALSSSEDDSEDEVEPTVDSPRRCIRGSVDEPASSDVSLHSAQQVAYSRSGPIVTKKGRMLSRPNPHPDHAIARDGNRLSVQDQPPASSKSSISNHHRDSSQRTSHLELGNDITLSNPDCSSPQPVWPIEYRLPVTCQPRRMVAVTDDEAHLLEAMRLGETSTTPKAPERYSIFPVAKSKNGVILRPNNVDTDPHTSFHQAGLSTFPSPPSLASTKITRRSLRANSTKILAPPRVVASSSSLETFYLHH</sequence>
<accession>A0A5M8Q0K4</accession>